<feature type="signal peptide" evidence="1">
    <location>
        <begin position="1"/>
        <end position="19"/>
    </location>
</feature>
<dbReference type="PROSITE" id="PS51257">
    <property type="entry name" value="PROKAR_LIPOPROTEIN"/>
    <property type="match status" value="1"/>
</dbReference>
<evidence type="ECO:0000313" key="3">
    <source>
        <dbReference type="Proteomes" id="UP000499080"/>
    </source>
</evidence>
<organism evidence="2 3">
    <name type="scientific">Araneus ventricosus</name>
    <name type="common">Orbweaver spider</name>
    <name type="synonym">Epeira ventricosa</name>
    <dbReference type="NCBI Taxonomy" id="182803"/>
    <lineage>
        <taxon>Eukaryota</taxon>
        <taxon>Metazoa</taxon>
        <taxon>Ecdysozoa</taxon>
        <taxon>Arthropoda</taxon>
        <taxon>Chelicerata</taxon>
        <taxon>Arachnida</taxon>
        <taxon>Araneae</taxon>
        <taxon>Araneomorphae</taxon>
        <taxon>Entelegynae</taxon>
        <taxon>Araneoidea</taxon>
        <taxon>Araneidae</taxon>
        <taxon>Araneus</taxon>
    </lineage>
</organism>
<keyword evidence="1" id="KW-0732">Signal</keyword>
<proteinExistence type="predicted"/>
<dbReference type="EMBL" id="BGPR01021350">
    <property type="protein sequence ID" value="GBN86546.1"/>
    <property type="molecule type" value="Genomic_DNA"/>
</dbReference>
<protein>
    <submittedName>
        <fullName evidence="2">Uncharacterized protein</fullName>
    </submittedName>
</protein>
<name>A0A4Y2SG50_ARAVE</name>
<keyword evidence="3" id="KW-1185">Reference proteome</keyword>
<dbReference type="Proteomes" id="UP000499080">
    <property type="component" value="Unassembled WGS sequence"/>
</dbReference>
<accession>A0A4Y2SG50</accession>
<evidence type="ECO:0000313" key="2">
    <source>
        <dbReference type="EMBL" id="GBN86546.1"/>
    </source>
</evidence>
<gene>
    <name evidence="2" type="ORF">AVEN_132289_1</name>
</gene>
<feature type="chain" id="PRO_5021383208" evidence="1">
    <location>
        <begin position="20"/>
        <end position="97"/>
    </location>
</feature>
<evidence type="ECO:0000256" key="1">
    <source>
        <dbReference type="SAM" id="SignalP"/>
    </source>
</evidence>
<sequence>MRSFLVFAIVLALVAACHAESYSTSCVSGPGGKMECKRVYSATGSESHSSAGGGKTYAEAGGAYDRKGCKLNRSASHPDGMKYDYNLNSSIPRKNKF</sequence>
<reference evidence="2 3" key="1">
    <citation type="journal article" date="2019" name="Sci. Rep.">
        <title>Orb-weaving spider Araneus ventricosus genome elucidates the spidroin gene catalogue.</title>
        <authorList>
            <person name="Kono N."/>
            <person name="Nakamura H."/>
            <person name="Ohtoshi R."/>
            <person name="Moran D.A.P."/>
            <person name="Shinohara A."/>
            <person name="Yoshida Y."/>
            <person name="Fujiwara M."/>
            <person name="Mori M."/>
            <person name="Tomita M."/>
            <person name="Arakawa K."/>
        </authorList>
    </citation>
    <scope>NUCLEOTIDE SEQUENCE [LARGE SCALE GENOMIC DNA]</scope>
</reference>
<comment type="caution">
    <text evidence="2">The sequence shown here is derived from an EMBL/GenBank/DDBJ whole genome shotgun (WGS) entry which is preliminary data.</text>
</comment>
<dbReference type="AlphaFoldDB" id="A0A4Y2SG50"/>